<keyword evidence="2" id="KW-0472">Membrane</keyword>
<evidence type="ECO:0000313" key="5">
    <source>
        <dbReference type="Proteomes" id="UP000551758"/>
    </source>
</evidence>
<keyword evidence="2" id="KW-0812">Transmembrane</keyword>
<dbReference type="InterPro" id="IPR013783">
    <property type="entry name" value="Ig-like_fold"/>
</dbReference>
<dbReference type="GO" id="GO:0048007">
    <property type="term" value="P:antigen processing and presentation, exogenous lipid antigen via MHC class Ib"/>
    <property type="evidence" value="ECO:0007669"/>
    <property type="project" value="TreeGrafter"/>
</dbReference>
<dbReference type="InterPro" id="IPR011161">
    <property type="entry name" value="MHC_I-like_Ag-recog"/>
</dbReference>
<dbReference type="GO" id="GO:0005615">
    <property type="term" value="C:extracellular space"/>
    <property type="evidence" value="ECO:0007669"/>
    <property type="project" value="TreeGrafter"/>
</dbReference>
<keyword evidence="1" id="KW-0325">Glycoprotein</keyword>
<organism evidence="4 5">
    <name type="scientific">Diceros bicornis minor</name>
    <name type="common">South-central black rhinoceros</name>
    <dbReference type="NCBI Taxonomy" id="77932"/>
    <lineage>
        <taxon>Eukaryota</taxon>
        <taxon>Metazoa</taxon>
        <taxon>Chordata</taxon>
        <taxon>Craniata</taxon>
        <taxon>Vertebrata</taxon>
        <taxon>Euteleostomi</taxon>
        <taxon>Mammalia</taxon>
        <taxon>Eutheria</taxon>
        <taxon>Laurasiatheria</taxon>
        <taxon>Perissodactyla</taxon>
        <taxon>Rhinocerotidae</taxon>
        <taxon>Diceros</taxon>
    </lineage>
</organism>
<name>A0A7J7EWN6_DICBM</name>
<keyword evidence="2" id="KW-1133">Transmembrane helix</keyword>
<dbReference type="Gene3D" id="3.30.500.10">
    <property type="entry name" value="MHC class I-like antigen recognition-like"/>
    <property type="match status" value="1"/>
</dbReference>
<dbReference type="EMBL" id="JACDTQ010002158">
    <property type="protein sequence ID" value="KAF5920111.1"/>
    <property type="molecule type" value="Genomic_DNA"/>
</dbReference>
<dbReference type="InterPro" id="IPR011162">
    <property type="entry name" value="MHC_I/II-like_Ag-recog"/>
</dbReference>
<feature type="domain" description="MHC class I-like antigen recognition-like" evidence="3">
    <location>
        <begin position="16"/>
        <end position="178"/>
    </location>
</feature>
<dbReference type="PANTHER" id="PTHR16675:SF160">
    <property type="entry name" value="T-CELL SURFACE GLYCOPROTEIN CD1A"/>
    <property type="match status" value="1"/>
</dbReference>
<proteinExistence type="predicted"/>
<feature type="transmembrane region" description="Helical" evidence="2">
    <location>
        <begin position="259"/>
        <end position="280"/>
    </location>
</feature>
<dbReference type="GO" id="GO:0006955">
    <property type="term" value="P:immune response"/>
    <property type="evidence" value="ECO:0007669"/>
    <property type="project" value="TreeGrafter"/>
</dbReference>
<dbReference type="GO" id="GO:0009897">
    <property type="term" value="C:external side of plasma membrane"/>
    <property type="evidence" value="ECO:0007669"/>
    <property type="project" value="TreeGrafter"/>
</dbReference>
<dbReference type="SUPFAM" id="SSF54452">
    <property type="entry name" value="MHC antigen-recognition domain"/>
    <property type="match status" value="1"/>
</dbReference>
<dbReference type="InterPro" id="IPR050208">
    <property type="entry name" value="MHC_class-I_related"/>
</dbReference>
<sequence length="281" mass="32142">KSKTNLEKEITSANEMLSLQLQLLAVLLSVGDNRDGKNSGTARDFHEPISSFYNCSWVQNLALGWLDELQTHRWESNSGTFIFLWPWSKGKFTNEDLMELGKLFHMFSIGFLQAFHSHASQWQLECEFCFFHREWLLTTGGCELHFEESSVGFMRVGYQGSDFLSFQNNSWLPSPEGGGLRVSADYSVGTNLPDAEKADLQRQVRPEAWLSNGSSLGPGCLMLVSHVYGFHPKPIWVMWMWGEQEHLVTQRERQTSMGLIFLAVIVPLVLLTGLVFWLRWL</sequence>
<dbReference type="Pfam" id="PF16497">
    <property type="entry name" value="MHC_I_3"/>
    <property type="match status" value="1"/>
</dbReference>
<dbReference type="Proteomes" id="UP000551758">
    <property type="component" value="Unassembled WGS sequence"/>
</dbReference>
<comment type="caution">
    <text evidence="4">The sequence shown here is derived from an EMBL/GenBank/DDBJ whole genome shotgun (WGS) entry which is preliminary data.</text>
</comment>
<dbReference type="GO" id="GO:0030884">
    <property type="term" value="F:exogenous lipid antigen binding"/>
    <property type="evidence" value="ECO:0007669"/>
    <property type="project" value="TreeGrafter"/>
</dbReference>
<reference evidence="4 5" key="1">
    <citation type="journal article" date="2020" name="Mol. Biol. Evol.">
        <title>Interspecific Gene Flow and the Evolution of Specialization in Black and White Rhinoceros.</title>
        <authorList>
            <person name="Moodley Y."/>
            <person name="Westbury M.V."/>
            <person name="Russo I.M."/>
            <person name="Gopalakrishnan S."/>
            <person name="Rakotoarivelo A."/>
            <person name="Olsen R.A."/>
            <person name="Prost S."/>
            <person name="Tunstall T."/>
            <person name="Ryder O.A."/>
            <person name="Dalen L."/>
            <person name="Bruford M.W."/>
        </authorList>
    </citation>
    <scope>NUCLEOTIDE SEQUENCE [LARGE SCALE GENOMIC DNA]</scope>
    <source>
        <strain evidence="4">SBR-YM</strain>
        <tissue evidence="4">Skin</tissue>
    </source>
</reference>
<dbReference type="AlphaFoldDB" id="A0A7J7EWN6"/>
<dbReference type="GO" id="GO:0048006">
    <property type="term" value="P:antigen processing and presentation, endogenous lipid antigen via MHC class Ib"/>
    <property type="evidence" value="ECO:0007669"/>
    <property type="project" value="TreeGrafter"/>
</dbReference>
<evidence type="ECO:0000259" key="3">
    <source>
        <dbReference type="Pfam" id="PF16497"/>
    </source>
</evidence>
<dbReference type="SUPFAM" id="SSF48726">
    <property type="entry name" value="Immunoglobulin"/>
    <property type="match status" value="1"/>
</dbReference>
<dbReference type="GO" id="GO:0030883">
    <property type="term" value="F:endogenous lipid antigen binding"/>
    <property type="evidence" value="ECO:0007669"/>
    <property type="project" value="TreeGrafter"/>
</dbReference>
<evidence type="ECO:0000313" key="4">
    <source>
        <dbReference type="EMBL" id="KAF5920111.1"/>
    </source>
</evidence>
<gene>
    <name evidence="4" type="ORF">HPG69_006381</name>
</gene>
<keyword evidence="5" id="KW-1185">Reference proteome</keyword>
<feature type="non-terminal residue" evidence="4">
    <location>
        <position position="281"/>
    </location>
</feature>
<dbReference type="InterPro" id="IPR036179">
    <property type="entry name" value="Ig-like_dom_sf"/>
</dbReference>
<evidence type="ECO:0000256" key="2">
    <source>
        <dbReference type="SAM" id="Phobius"/>
    </source>
</evidence>
<dbReference type="PANTHER" id="PTHR16675">
    <property type="entry name" value="MHC CLASS I-RELATED"/>
    <property type="match status" value="1"/>
</dbReference>
<protein>
    <recommendedName>
        <fullName evidence="3">MHC class I-like antigen recognition-like domain-containing protein</fullName>
    </recommendedName>
</protein>
<feature type="non-terminal residue" evidence="4">
    <location>
        <position position="1"/>
    </location>
</feature>
<dbReference type="Gene3D" id="2.60.40.10">
    <property type="entry name" value="Immunoglobulins"/>
    <property type="match status" value="1"/>
</dbReference>
<dbReference type="InterPro" id="IPR037055">
    <property type="entry name" value="MHC_I-like_Ag-recog_sf"/>
</dbReference>
<evidence type="ECO:0000256" key="1">
    <source>
        <dbReference type="ARBA" id="ARBA00023180"/>
    </source>
</evidence>
<dbReference type="GO" id="GO:0001916">
    <property type="term" value="P:positive regulation of T cell mediated cytotoxicity"/>
    <property type="evidence" value="ECO:0007669"/>
    <property type="project" value="TreeGrafter"/>
</dbReference>
<dbReference type="GO" id="GO:0071723">
    <property type="term" value="F:lipopeptide binding"/>
    <property type="evidence" value="ECO:0007669"/>
    <property type="project" value="TreeGrafter"/>
</dbReference>
<accession>A0A7J7EWN6</accession>